<gene>
    <name evidence="2" type="ORF">SNR37_003630</name>
</gene>
<sequence>MTQITPRKLQQAVEADIISQQQAENLLSFLQLQSNSTANFSFSHLLYYFGGLIAIGAMTLFMNLAWEGFGGWGIVSISLLYAVLALLLCQRFKQQGHIIPAGLCATFVICLTPLATYGLQQAMGWWPSASHYHDYHRYIQWHWLYMEIATLIVGLVLCWRYRYPFMLMPLAITLWYMSMDIAAMLAGERPDFHLRSLVSLYFGLAMILLAFWVDIRSRHSADFAFWLYIFGVLTFWCGLSFQESNSEWAKFGYFVTNLAMMLAGVILARRVFVVFAAMGCFYYFYHLADQVFKDSWLFPISLTLIGLAMVYLGILWQKHQDTISQGLRGYLPLPLQELLTNKLH</sequence>
<keyword evidence="3" id="KW-1185">Reference proteome</keyword>
<feature type="transmembrane region" description="Helical" evidence="1">
    <location>
        <begin position="223"/>
        <end position="241"/>
    </location>
</feature>
<feature type="transmembrane region" description="Helical" evidence="1">
    <location>
        <begin position="192"/>
        <end position="211"/>
    </location>
</feature>
<evidence type="ECO:0000313" key="3">
    <source>
        <dbReference type="Proteomes" id="UP001310248"/>
    </source>
</evidence>
<reference evidence="3" key="1">
    <citation type="submission" date="2023-07" db="EMBL/GenBank/DDBJ databases">
        <title>Draft genome sequence of Agarivorans aestuarii strain ZMCS4, a CAZymes producing bacteria isolated from the marine brown algae Clodostephus spongiosus.</title>
        <authorList>
            <person name="Lorente B."/>
            <person name="Cabral C."/>
            <person name="Frias J."/>
            <person name="Faria J."/>
            <person name="Toubarro D."/>
        </authorList>
    </citation>
    <scope>NUCLEOTIDE SEQUENCE [LARGE SCALE GENOMIC DNA]</scope>
    <source>
        <strain evidence="3">ZMCS4</strain>
    </source>
</reference>
<keyword evidence="1" id="KW-1133">Transmembrane helix</keyword>
<feature type="transmembrane region" description="Helical" evidence="1">
    <location>
        <begin position="261"/>
        <end position="284"/>
    </location>
</feature>
<feature type="transmembrane region" description="Helical" evidence="1">
    <location>
        <begin position="101"/>
        <end position="119"/>
    </location>
</feature>
<organism evidence="2 3">
    <name type="scientific">Agarivorans aestuarii</name>
    <dbReference type="NCBI Taxonomy" id="1563703"/>
    <lineage>
        <taxon>Bacteria</taxon>
        <taxon>Pseudomonadati</taxon>
        <taxon>Pseudomonadota</taxon>
        <taxon>Gammaproteobacteria</taxon>
        <taxon>Alteromonadales</taxon>
        <taxon>Alteromonadaceae</taxon>
        <taxon>Agarivorans</taxon>
    </lineage>
</organism>
<feature type="transmembrane region" description="Helical" evidence="1">
    <location>
        <begin position="139"/>
        <end position="159"/>
    </location>
</feature>
<evidence type="ECO:0000313" key="2">
    <source>
        <dbReference type="EMBL" id="MEE1674194.1"/>
    </source>
</evidence>
<comment type="caution">
    <text evidence="2">The sequence shown here is derived from an EMBL/GenBank/DDBJ whole genome shotgun (WGS) entry which is preliminary data.</text>
</comment>
<dbReference type="EMBL" id="JAYDYW010000007">
    <property type="protein sequence ID" value="MEE1674194.1"/>
    <property type="molecule type" value="Genomic_DNA"/>
</dbReference>
<feature type="transmembrane region" description="Helical" evidence="1">
    <location>
        <begin position="296"/>
        <end position="316"/>
    </location>
</feature>
<evidence type="ECO:0000256" key="1">
    <source>
        <dbReference type="SAM" id="Phobius"/>
    </source>
</evidence>
<dbReference type="Proteomes" id="UP001310248">
    <property type="component" value="Unassembled WGS sequence"/>
</dbReference>
<keyword evidence="1" id="KW-0812">Transmembrane</keyword>
<accession>A0ABU7G5C0</accession>
<name>A0ABU7G5C0_9ALTE</name>
<feature type="transmembrane region" description="Helical" evidence="1">
    <location>
        <begin position="45"/>
        <end position="66"/>
    </location>
</feature>
<feature type="transmembrane region" description="Helical" evidence="1">
    <location>
        <begin position="72"/>
        <end position="89"/>
    </location>
</feature>
<feature type="transmembrane region" description="Helical" evidence="1">
    <location>
        <begin position="166"/>
        <end position="186"/>
    </location>
</feature>
<protein>
    <submittedName>
        <fullName evidence="2">DUF2157 domain-containing protein</fullName>
    </submittedName>
</protein>
<dbReference type="RefSeq" id="WP_329775361.1">
    <property type="nucleotide sequence ID" value="NZ_JAYDYW010000007.1"/>
</dbReference>
<keyword evidence="1" id="KW-0472">Membrane</keyword>
<proteinExistence type="predicted"/>